<protein>
    <recommendedName>
        <fullName evidence="11">G-protein coupled receptors family 1 profile domain-containing protein</fullName>
    </recommendedName>
</protein>
<keyword evidence="3 10" id="KW-0812">Transmembrane</keyword>
<dbReference type="GO" id="GO:0045028">
    <property type="term" value="F:G protein-coupled purinergic nucleotide receptor activity"/>
    <property type="evidence" value="ECO:0007669"/>
    <property type="project" value="TreeGrafter"/>
</dbReference>
<evidence type="ECO:0000256" key="8">
    <source>
        <dbReference type="ARBA" id="ARBA00023224"/>
    </source>
</evidence>
<dbReference type="InterPro" id="IPR000276">
    <property type="entry name" value="GPCR_Rhodpsn"/>
</dbReference>
<keyword evidence="6 10" id="KW-0472">Membrane</keyword>
<dbReference type="EMBL" id="JAHHUM010002315">
    <property type="protein sequence ID" value="KAK5605055.1"/>
    <property type="molecule type" value="Genomic_DNA"/>
</dbReference>
<feature type="domain" description="G-protein coupled receptors family 1 profile" evidence="11">
    <location>
        <begin position="100"/>
        <end position="357"/>
    </location>
</feature>
<comment type="subcellular location">
    <subcellularLocation>
        <location evidence="1">Cell membrane</location>
        <topology evidence="1">Multi-pass membrane protein</topology>
    </subcellularLocation>
</comment>
<keyword evidence="7" id="KW-0675">Receptor</keyword>
<comment type="caution">
    <text evidence="12">The sequence shown here is derived from an EMBL/GenBank/DDBJ whole genome shotgun (WGS) entry which is preliminary data.</text>
</comment>
<reference evidence="12 13" key="1">
    <citation type="submission" date="2021-06" db="EMBL/GenBank/DDBJ databases">
        <authorList>
            <person name="Palmer J.M."/>
        </authorList>
    </citation>
    <scope>NUCLEOTIDE SEQUENCE [LARGE SCALE GENOMIC DNA]</scope>
    <source>
        <strain evidence="12 13">MEX-2019</strain>
        <tissue evidence="12">Muscle</tissue>
    </source>
</reference>
<proteinExistence type="predicted"/>
<dbReference type="PRINTS" id="PR00237">
    <property type="entry name" value="GPCRRHODOPSN"/>
</dbReference>
<evidence type="ECO:0000256" key="6">
    <source>
        <dbReference type="ARBA" id="ARBA00023136"/>
    </source>
</evidence>
<keyword evidence="8" id="KW-0807">Transducer</keyword>
<dbReference type="SUPFAM" id="SSF81321">
    <property type="entry name" value="Family A G protein-coupled receptor-like"/>
    <property type="match status" value="1"/>
</dbReference>
<evidence type="ECO:0000256" key="5">
    <source>
        <dbReference type="ARBA" id="ARBA00023040"/>
    </source>
</evidence>
<dbReference type="PROSITE" id="PS50262">
    <property type="entry name" value="G_PROTEIN_RECEP_F1_2"/>
    <property type="match status" value="1"/>
</dbReference>
<keyword evidence="4 10" id="KW-1133">Transmembrane helix</keyword>
<dbReference type="InterPro" id="IPR017452">
    <property type="entry name" value="GPCR_Rhodpsn_7TM"/>
</dbReference>
<evidence type="ECO:0000259" key="11">
    <source>
        <dbReference type="PROSITE" id="PS50262"/>
    </source>
</evidence>
<organism evidence="12 13">
    <name type="scientific">Crenichthys baileyi</name>
    <name type="common">White River springfish</name>
    <dbReference type="NCBI Taxonomy" id="28760"/>
    <lineage>
        <taxon>Eukaryota</taxon>
        <taxon>Metazoa</taxon>
        <taxon>Chordata</taxon>
        <taxon>Craniata</taxon>
        <taxon>Vertebrata</taxon>
        <taxon>Euteleostomi</taxon>
        <taxon>Actinopterygii</taxon>
        <taxon>Neopterygii</taxon>
        <taxon>Teleostei</taxon>
        <taxon>Neoteleostei</taxon>
        <taxon>Acanthomorphata</taxon>
        <taxon>Ovalentaria</taxon>
        <taxon>Atherinomorphae</taxon>
        <taxon>Cyprinodontiformes</taxon>
        <taxon>Goodeidae</taxon>
        <taxon>Crenichthys</taxon>
    </lineage>
</organism>
<feature type="transmembrane region" description="Helical" evidence="10">
    <location>
        <begin position="201"/>
        <end position="218"/>
    </location>
</feature>
<feature type="transmembrane region" description="Helical" evidence="10">
    <location>
        <begin position="293"/>
        <end position="313"/>
    </location>
</feature>
<evidence type="ECO:0000256" key="7">
    <source>
        <dbReference type="ARBA" id="ARBA00023170"/>
    </source>
</evidence>
<evidence type="ECO:0000256" key="2">
    <source>
        <dbReference type="ARBA" id="ARBA00022475"/>
    </source>
</evidence>
<evidence type="ECO:0000313" key="12">
    <source>
        <dbReference type="EMBL" id="KAK5605055.1"/>
    </source>
</evidence>
<feature type="transmembrane region" description="Helical" evidence="10">
    <location>
        <begin position="88"/>
        <end position="109"/>
    </location>
</feature>
<feature type="region of interest" description="Disordered" evidence="9">
    <location>
        <begin position="1"/>
        <end position="44"/>
    </location>
</feature>
<evidence type="ECO:0000256" key="3">
    <source>
        <dbReference type="ARBA" id="ARBA00022692"/>
    </source>
</evidence>
<dbReference type="AlphaFoldDB" id="A0AAV9R948"/>
<keyword evidence="13" id="KW-1185">Reference proteome</keyword>
<evidence type="ECO:0000313" key="13">
    <source>
        <dbReference type="Proteomes" id="UP001311232"/>
    </source>
</evidence>
<keyword evidence="2" id="KW-1003">Cell membrane</keyword>
<evidence type="ECO:0000256" key="10">
    <source>
        <dbReference type="SAM" id="Phobius"/>
    </source>
</evidence>
<dbReference type="GO" id="GO:0005886">
    <property type="term" value="C:plasma membrane"/>
    <property type="evidence" value="ECO:0007669"/>
    <property type="project" value="UniProtKB-SubCell"/>
</dbReference>
<name>A0AAV9R948_9TELE</name>
<feature type="transmembrane region" description="Helical" evidence="10">
    <location>
        <begin position="160"/>
        <end position="181"/>
    </location>
</feature>
<sequence length="403" mass="45409">METESFGGLEHIICSSTPNPAHPAEPRRAGKPGHIPRDPTHGLRPKHGMVHQIQTELIKMLPSSNHTSGGTSEEKQCIVNNQMGPFTVLYILILTVGLPGNLLSVWGFIRSSRPQQRQSTSVYLVNLLMADMLLLFALPFKILKDLGAAPWNLMVFHCQASAVIIYISLYASIAFFAFIIVDRYLKDRHTAHSLRLQEAGFAWLLSMVVWILLLLIMVPNMALPTKEVQVAQYLSCSSLKQDISLHWHALTIFLNTALFLNTSAAVLISSSLALKRLLRSRGNPKLWFDARRVVLSMTAMALAYMLSFVPYHVVRTPYTLAQTKVIKDCQTKRQLFLGKESTLFLSLMHVCFDPLLFFNLDAPFRETVRRLFPCCRNQAVDATEQNVQEVMLQKVYAEQDAAV</sequence>
<dbReference type="Gene3D" id="1.20.1070.10">
    <property type="entry name" value="Rhodopsin 7-helix transmembrane proteins"/>
    <property type="match status" value="1"/>
</dbReference>
<dbReference type="PANTHER" id="PTHR24233:SF4">
    <property type="entry name" value="G-PROTEIN COUPLED RECEPTOR 171"/>
    <property type="match status" value="1"/>
</dbReference>
<evidence type="ECO:0000256" key="4">
    <source>
        <dbReference type="ARBA" id="ARBA00022989"/>
    </source>
</evidence>
<feature type="transmembrane region" description="Helical" evidence="10">
    <location>
        <begin position="121"/>
        <end position="140"/>
    </location>
</feature>
<keyword evidence="5" id="KW-0297">G-protein coupled receptor</keyword>
<evidence type="ECO:0000256" key="9">
    <source>
        <dbReference type="SAM" id="MobiDB-lite"/>
    </source>
</evidence>
<feature type="transmembrane region" description="Helical" evidence="10">
    <location>
        <begin position="247"/>
        <end position="272"/>
    </location>
</feature>
<evidence type="ECO:0000256" key="1">
    <source>
        <dbReference type="ARBA" id="ARBA00004651"/>
    </source>
</evidence>
<gene>
    <name evidence="12" type="ORF">CRENBAI_001106</name>
</gene>
<dbReference type="Pfam" id="PF00001">
    <property type="entry name" value="7tm_1"/>
    <property type="match status" value="1"/>
</dbReference>
<dbReference type="Proteomes" id="UP001311232">
    <property type="component" value="Unassembled WGS sequence"/>
</dbReference>
<dbReference type="PANTHER" id="PTHR24233">
    <property type="entry name" value="P2Y PURINOCEPTOR-RELATED G-PROTEIN COUPLED RECEPTOR"/>
    <property type="match status" value="1"/>
</dbReference>
<accession>A0AAV9R948</accession>